<dbReference type="EMBL" id="CAJPVI010000078">
    <property type="protein sequence ID" value="CAG2160351.1"/>
    <property type="molecule type" value="Genomic_DNA"/>
</dbReference>
<evidence type="ECO:0000313" key="2">
    <source>
        <dbReference type="EMBL" id="CAG2160351.1"/>
    </source>
</evidence>
<protein>
    <submittedName>
        <fullName evidence="2">Uncharacterized protein</fullName>
    </submittedName>
</protein>
<name>A0ABM8TUS6_9BURK</name>
<keyword evidence="1" id="KW-0175">Coiled coil</keyword>
<accession>A0ABM8TUS6</accession>
<organism evidence="2 3">
    <name type="scientific">Cupriavidus numazuensis</name>
    <dbReference type="NCBI Taxonomy" id="221992"/>
    <lineage>
        <taxon>Bacteria</taxon>
        <taxon>Pseudomonadati</taxon>
        <taxon>Pseudomonadota</taxon>
        <taxon>Betaproteobacteria</taxon>
        <taxon>Burkholderiales</taxon>
        <taxon>Burkholderiaceae</taxon>
        <taxon>Cupriavidus</taxon>
    </lineage>
</organism>
<reference evidence="2 3" key="1">
    <citation type="submission" date="2021-03" db="EMBL/GenBank/DDBJ databases">
        <authorList>
            <person name="Peeters C."/>
        </authorList>
    </citation>
    <scope>NUCLEOTIDE SEQUENCE [LARGE SCALE GENOMIC DNA]</scope>
    <source>
        <strain evidence="2 3">LMG 26411</strain>
    </source>
</reference>
<comment type="caution">
    <text evidence="2">The sequence shown here is derived from an EMBL/GenBank/DDBJ whole genome shotgun (WGS) entry which is preliminary data.</text>
</comment>
<evidence type="ECO:0000313" key="3">
    <source>
        <dbReference type="Proteomes" id="UP000672657"/>
    </source>
</evidence>
<gene>
    <name evidence="2" type="ORF">LMG26411_07416</name>
</gene>
<feature type="coiled-coil region" evidence="1">
    <location>
        <begin position="86"/>
        <end position="141"/>
    </location>
</feature>
<dbReference type="Proteomes" id="UP000672657">
    <property type="component" value="Unassembled WGS sequence"/>
</dbReference>
<keyword evidence="3" id="KW-1185">Reference proteome</keyword>
<evidence type="ECO:0000256" key="1">
    <source>
        <dbReference type="SAM" id="Coils"/>
    </source>
</evidence>
<proteinExistence type="predicted"/>
<sequence length="202" mass="23318">MRPLHRQLLQYPTRPAIHNNVRRRAFFSGFWGSSMSNQGTDGATVWPATRMAAAEADESGVWQNTIAAADYALEEASRIHRGVQSNLKLMQEVRALREELRKAHAEADRYRGMHARVVVSMRQLEEEHAAEMGRLQTENEMLLVRHRVYKLLAEHYGTAALRFDTATFSEHRDRVLQHVLFQRRKGVALEEIRSRDIGFLLL</sequence>